<dbReference type="EMBL" id="KB742810">
    <property type="protein sequence ID" value="EOB04064.1"/>
    <property type="molecule type" value="Genomic_DNA"/>
</dbReference>
<feature type="compositionally biased region" description="Polar residues" evidence="1">
    <location>
        <begin position="55"/>
        <end position="71"/>
    </location>
</feature>
<keyword evidence="3" id="KW-1185">Reference proteome</keyword>
<accession>R0LEH0</accession>
<evidence type="ECO:0000313" key="2">
    <source>
        <dbReference type="EMBL" id="EOB04064.1"/>
    </source>
</evidence>
<feature type="region of interest" description="Disordered" evidence="1">
    <location>
        <begin position="1"/>
        <end position="165"/>
    </location>
</feature>
<proteinExistence type="predicted"/>
<reference evidence="3" key="1">
    <citation type="journal article" date="2013" name="Nat. Genet.">
        <title>The duck genome and transcriptome provide insight into an avian influenza virus reservoir species.</title>
        <authorList>
            <person name="Huang Y."/>
            <person name="Li Y."/>
            <person name="Burt D.W."/>
            <person name="Chen H."/>
            <person name="Zhang Y."/>
            <person name="Qian W."/>
            <person name="Kim H."/>
            <person name="Gan S."/>
            <person name="Zhao Y."/>
            <person name="Li J."/>
            <person name="Yi K."/>
            <person name="Feng H."/>
            <person name="Zhu P."/>
            <person name="Li B."/>
            <person name="Liu Q."/>
            <person name="Fairley S."/>
            <person name="Magor K.E."/>
            <person name="Du Z."/>
            <person name="Hu X."/>
            <person name="Goodman L."/>
            <person name="Tafer H."/>
            <person name="Vignal A."/>
            <person name="Lee T."/>
            <person name="Kim K.W."/>
            <person name="Sheng Z."/>
            <person name="An Y."/>
            <person name="Searle S."/>
            <person name="Herrero J."/>
            <person name="Groenen M.A."/>
            <person name="Crooijmans R.P."/>
            <person name="Faraut T."/>
            <person name="Cai Q."/>
            <person name="Webster R.G."/>
            <person name="Aldridge J.R."/>
            <person name="Warren W.C."/>
            <person name="Bartschat S."/>
            <person name="Kehr S."/>
            <person name="Marz M."/>
            <person name="Stadler P.F."/>
            <person name="Smith J."/>
            <person name="Kraus R.H."/>
            <person name="Zhao Y."/>
            <person name="Ren L."/>
            <person name="Fei J."/>
            <person name="Morisson M."/>
            <person name="Kaiser P."/>
            <person name="Griffin D.K."/>
            <person name="Rao M."/>
            <person name="Pitel F."/>
            <person name="Wang J."/>
            <person name="Li N."/>
        </authorList>
    </citation>
    <scope>NUCLEOTIDE SEQUENCE [LARGE SCALE GENOMIC DNA]</scope>
</reference>
<feature type="compositionally biased region" description="Polar residues" evidence="1">
    <location>
        <begin position="99"/>
        <end position="110"/>
    </location>
</feature>
<organism evidence="2 3">
    <name type="scientific">Anas platyrhynchos</name>
    <name type="common">Mallard</name>
    <name type="synonym">Anas boschas</name>
    <dbReference type="NCBI Taxonomy" id="8839"/>
    <lineage>
        <taxon>Eukaryota</taxon>
        <taxon>Metazoa</taxon>
        <taxon>Chordata</taxon>
        <taxon>Craniata</taxon>
        <taxon>Vertebrata</taxon>
        <taxon>Euteleostomi</taxon>
        <taxon>Archelosauria</taxon>
        <taxon>Archosauria</taxon>
        <taxon>Dinosauria</taxon>
        <taxon>Saurischia</taxon>
        <taxon>Theropoda</taxon>
        <taxon>Coelurosauria</taxon>
        <taxon>Aves</taxon>
        <taxon>Neognathae</taxon>
        <taxon>Galloanserae</taxon>
        <taxon>Anseriformes</taxon>
        <taxon>Anatidae</taxon>
        <taxon>Anatinae</taxon>
        <taxon>Anas</taxon>
    </lineage>
</organism>
<evidence type="ECO:0000256" key="1">
    <source>
        <dbReference type="SAM" id="MobiDB-lite"/>
    </source>
</evidence>
<dbReference type="Proteomes" id="UP000296049">
    <property type="component" value="Unassembled WGS sequence"/>
</dbReference>
<feature type="compositionally biased region" description="Low complexity" evidence="1">
    <location>
        <begin position="302"/>
        <end position="320"/>
    </location>
</feature>
<feature type="region of interest" description="Disordered" evidence="1">
    <location>
        <begin position="296"/>
        <end position="322"/>
    </location>
</feature>
<feature type="compositionally biased region" description="Polar residues" evidence="1">
    <location>
        <begin position="24"/>
        <end position="33"/>
    </location>
</feature>
<name>R0LEH0_ANAPL</name>
<evidence type="ECO:0000313" key="3">
    <source>
        <dbReference type="Proteomes" id="UP000296049"/>
    </source>
</evidence>
<sequence>MKQGYRSCQPSRAEQEHDLIPARSSCNRYQADSYSKEAAETSPSCETAVLKPRSTHPTQNWQSNPSPSQPGHSPAVDGAPSLRAHSSSALPTAWGRAKSCQTPASEQQKVGSCHGADTRGQPRSRKPQHTPSSLLWKPSVSLSAATRISPEKNTEKREIPQNCNHPKSSLLMKVAHMNEARRYPEARTEAENTRDLLMPQLQPRAKRGGEERHGADQPSELKATPATRMLCSFLFLSDTVNAKSVQTRNSPTENIVVHALPPGRGTKAPPERIEVPAGALPKPEETCGYHQAHVFPRQTPGSSLQGRAARQRSSQRAGHAPPSRCYPYFTSAKCEVLLPRTETNFWPFEKCMTMKHSTVHCQVSAFKHSPADATPASSRTESSARLCCDGLGQLAVIHLRLHRVRLLRLVAAWVTEGTASVTEQMQKMQGALLPRVKPGLGSSQRVRCSHMNFKQHSEDSGLTARLAPSHTHLTASAPPQVLLLGLDIPAYPGEGPESTTIAPQHVSSASGQFLFSLNLRVFDYINAVCISDRAGDNKRPEAAEQHRSYQMAVTISIAVTKHKNGFGGWELDRALSRPHTGCTHNHTLFSPLATNEEIRHFLLERNA</sequence>
<feature type="compositionally biased region" description="Basic and acidic residues" evidence="1">
    <location>
        <begin position="149"/>
        <end position="159"/>
    </location>
</feature>
<gene>
    <name evidence="2" type="ORF">Anapl_04627</name>
</gene>
<feature type="compositionally biased region" description="Polar residues" evidence="1">
    <location>
        <begin position="1"/>
        <end position="12"/>
    </location>
</feature>
<protein>
    <submittedName>
        <fullName evidence="2">Uncharacterized protein</fullName>
    </submittedName>
</protein>
<dbReference type="AlphaFoldDB" id="R0LEH0"/>